<protein>
    <submittedName>
        <fullName evidence="2">Uncharacterized protein</fullName>
    </submittedName>
</protein>
<dbReference type="OrthoDB" id="8115457at2"/>
<dbReference type="Proteomes" id="UP000199328">
    <property type="component" value="Unassembled WGS sequence"/>
</dbReference>
<dbReference type="RefSeq" id="WP_092499444.1">
    <property type="nucleotide sequence ID" value="NZ_FNFV01000002.1"/>
</dbReference>
<keyword evidence="1" id="KW-0812">Transmembrane</keyword>
<evidence type="ECO:0000256" key="1">
    <source>
        <dbReference type="SAM" id="Phobius"/>
    </source>
</evidence>
<feature type="transmembrane region" description="Helical" evidence="1">
    <location>
        <begin position="12"/>
        <end position="34"/>
    </location>
</feature>
<keyword evidence="1" id="KW-0472">Membrane</keyword>
<gene>
    <name evidence="2" type="ORF">SAMN05216257_102211</name>
</gene>
<proteinExistence type="predicted"/>
<dbReference type="AlphaFoldDB" id="A0A1G9AN43"/>
<dbReference type="EMBL" id="FNFV01000002">
    <property type="protein sequence ID" value="SDK28738.1"/>
    <property type="molecule type" value="Genomic_DNA"/>
</dbReference>
<organism evidence="2 3">
    <name type="scientific">Meinhardsimonia xiamenensis</name>
    <dbReference type="NCBI Taxonomy" id="990712"/>
    <lineage>
        <taxon>Bacteria</taxon>
        <taxon>Pseudomonadati</taxon>
        <taxon>Pseudomonadota</taxon>
        <taxon>Alphaproteobacteria</taxon>
        <taxon>Rhodobacterales</taxon>
        <taxon>Paracoccaceae</taxon>
        <taxon>Meinhardsimonia</taxon>
    </lineage>
</organism>
<keyword evidence="3" id="KW-1185">Reference proteome</keyword>
<reference evidence="3" key="1">
    <citation type="submission" date="2016-10" db="EMBL/GenBank/DDBJ databases">
        <authorList>
            <person name="Varghese N."/>
            <person name="Submissions S."/>
        </authorList>
    </citation>
    <scope>NUCLEOTIDE SEQUENCE [LARGE SCALE GENOMIC DNA]</scope>
    <source>
        <strain evidence="3">CGMCC 1.10789</strain>
    </source>
</reference>
<name>A0A1G9AN43_9RHOB</name>
<evidence type="ECO:0000313" key="3">
    <source>
        <dbReference type="Proteomes" id="UP000199328"/>
    </source>
</evidence>
<dbReference type="STRING" id="990712.SAMN05216257_102211"/>
<evidence type="ECO:0000313" key="2">
    <source>
        <dbReference type="EMBL" id="SDK28738.1"/>
    </source>
</evidence>
<sequence length="107" mass="11706">MPRLVALYIRQVAIGFALSALFVAGLLWLDIAGLRHLIFSMREGPLALAMLFMANGIVFSGVQFAVTILRMAEDDDEPKGGRRAPEPVLEPVLVPALVPVPVEARRR</sequence>
<accession>A0A1G9AN43</accession>
<feature type="transmembrane region" description="Helical" evidence="1">
    <location>
        <begin position="46"/>
        <end position="69"/>
    </location>
</feature>
<keyword evidence="1" id="KW-1133">Transmembrane helix</keyword>